<gene>
    <name evidence="1" type="ORF">T10_9582</name>
</gene>
<protein>
    <submittedName>
        <fullName evidence="1">Uncharacterized protein</fullName>
    </submittedName>
</protein>
<accession>A0A0V1MU95</accession>
<keyword evidence="2" id="KW-1185">Reference proteome</keyword>
<evidence type="ECO:0000313" key="2">
    <source>
        <dbReference type="Proteomes" id="UP000054843"/>
    </source>
</evidence>
<comment type="caution">
    <text evidence="1">The sequence shown here is derived from an EMBL/GenBank/DDBJ whole genome shotgun (WGS) entry which is preliminary data.</text>
</comment>
<evidence type="ECO:0000313" key="1">
    <source>
        <dbReference type="EMBL" id="KRZ75319.1"/>
    </source>
</evidence>
<organism evidence="1 2">
    <name type="scientific">Trichinella papuae</name>
    <dbReference type="NCBI Taxonomy" id="268474"/>
    <lineage>
        <taxon>Eukaryota</taxon>
        <taxon>Metazoa</taxon>
        <taxon>Ecdysozoa</taxon>
        <taxon>Nematoda</taxon>
        <taxon>Enoplea</taxon>
        <taxon>Dorylaimia</taxon>
        <taxon>Trichinellida</taxon>
        <taxon>Trichinellidae</taxon>
        <taxon>Trichinella</taxon>
    </lineage>
</organism>
<dbReference type="EMBL" id="JYDO01000040">
    <property type="protein sequence ID" value="KRZ75319.1"/>
    <property type="molecule type" value="Genomic_DNA"/>
</dbReference>
<dbReference type="Proteomes" id="UP000054843">
    <property type="component" value="Unassembled WGS sequence"/>
</dbReference>
<dbReference type="OrthoDB" id="10522824at2759"/>
<name>A0A0V1MU95_9BILA</name>
<dbReference type="AlphaFoldDB" id="A0A0V1MU95"/>
<proteinExistence type="predicted"/>
<reference evidence="1 2" key="1">
    <citation type="submission" date="2015-01" db="EMBL/GenBank/DDBJ databases">
        <title>Evolution of Trichinella species and genotypes.</title>
        <authorList>
            <person name="Korhonen P.K."/>
            <person name="Edoardo P."/>
            <person name="Giuseppe L.R."/>
            <person name="Gasser R.B."/>
        </authorList>
    </citation>
    <scope>NUCLEOTIDE SEQUENCE [LARGE SCALE GENOMIC DNA]</scope>
    <source>
        <strain evidence="1">ISS1980</strain>
    </source>
</reference>
<sequence length="112" mass="12319">MYALQACPINLSACVYKTSQLLSNRRNKVYIIGLFTKLADMFNGTKINIGNVLNEWKICHCLSKRHFYLSLAGSRLRNPSGSATTSLKTTINKDSPLFIGQLTCCATGNSIA</sequence>